<keyword evidence="6" id="KW-0411">Iron-sulfur</keyword>
<dbReference type="EMBL" id="AP021876">
    <property type="protein sequence ID" value="BBO85703.1"/>
    <property type="molecule type" value="Genomic_DNA"/>
</dbReference>
<keyword evidence="5" id="KW-0408">Iron</keyword>
<dbReference type="Pfam" id="PF04055">
    <property type="entry name" value="Radical_SAM"/>
    <property type="match status" value="1"/>
</dbReference>
<dbReference type="GO" id="GO:0051539">
    <property type="term" value="F:4 iron, 4 sulfur cluster binding"/>
    <property type="evidence" value="ECO:0007669"/>
    <property type="project" value="UniProtKB-KW"/>
</dbReference>
<dbReference type="SUPFAM" id="SSF102114">
    <property type="entry name" value="Radical SAM enzymes"/>
    <property type="match status" value="1"/>
</dbReference>
<gene>
    <name evidence="8" type="primary">yhcC-1</name>
    <name evidence="8" type="ORF">DSCO28_62690</name>
</gene>
<keyword evidence="3" id="KW-0949">S-adenosyl-L-methionine</keyword>
<dbReference type="Gene3D" id="3.80.30.20">
    <property type="entry name" value="tm_1862 like domain"/>
    <property type="match status" value="1"/>
</dbReference>
<dbReference type="SFLD" id="SFLDS00029">
    <property type="entry name" value="Radical_SAM"/>
    <property type="match status" value="1"/>
</dbReference>
<dbReference type="InterPro" id="IPR039661">
    <property type="entry name" value="ELP3"/>
</dbReference>
<dbReference type="PANTHER" id="PTHR11135:SF1">
    <property type="entry name" value="PROTEIN YHCC"/>
    <property type="match status" value="1"/>
</dbReference>
<dbReference type="InterPro" id="IPR023404">
    <property type="entry name" value="rSAM_horseshoe"/>
</dbReference>
<dbReference type="Pfam" id="PF16199">
    <property type="entry name" value="Radical_SAM_C"/>
    <property type="match status" value="1"/>
</dbReference>
<evidence type="ECO:0000256" key="5">
    <source>
        <dbReference type="ARBA" id="ARBA00023004"/>
    </source>
</evidence>
<dbReference type="GO" id="GO:0003824">
    <property type="term" value="F:catalytic activity"/>
    <property type="evidence" value="ECO:0007669"/>
    <property type="project" value="InterPro"/>
</dbReference>
<evidence type="ECO:0000256" key="1">
    <source>
        <dbReference type="ARBA" id="ARBA00001966"/>
    </source>
</evidence>
<proteinExistence type="predicted"/>
<name>A0A5K7ZZM5_9BACT</name>
<dbReference type="KEGG" id="dov:DSCO28_62690"/>
<dbReference type="InterPro" id="IPR005911">
    <property type="entry name" value="YhcC-like"/>
</dbReference>
<accession>A0A5K7ZZM5</accession>
<evidence type="ECO:0000256" key="6">
    <source>
        <dbReference type="ARBA" id="ARBA00023014"/>
    </source>
</evidence>
<reference evidence="8 9" key="1">
    <citation type="submission" date="2019-11" db="EMBL/GenBank/DDBJ databases">
        <title>Comparative genomics of hydrocarbon-degrading Desulfosarcina strains.</title>
        <authorList>
            <person name="Watanabe M."/>
            <person name="Kojima H."/>
            <person name="Fukui M."/>
        </authorList>
    </citation>
    <scope>NUCLEOTIDE SEQUENCE [LARGE SCALE GENOMIC DNA]</scope>
    <source>
        <strain evidence="8 9">28bB2T</strain>
    </source>
</reference>
<dbReference type="PANTHER" id="PTHR11135">
    <property type="entry name" value="HISTONE ACETYLTRANSFERASE-RELATED"/>
    <property type="match status" value="1"/>
</dbReference>
<dbReference type="InterPro" id="IPR007197">
    <property type="entry name" value="rSAM"/>
</dbReference>
<protein>
    <submittedName>
        <fullName evidence="8">TIGR01212 family radical SAM protein</fullName>
    </submittedName>
</protein>
<dbReference type="Proteomes" id="UP000425960">
    <property type="component" value="Chromosome"/>
</dbReference>
<dbReference type="SMART" id="SM00729">
    <property type="entry name" value="Elp3"/>
    <property type="match status" value="1"/>
</dbReference>
<keyword evidence="4" id="KW-0479">Metal-binding</keyword>
<dbReference type="InterPro" id="IPR006638">
    <property type="entry name" value="Elp3/MiaA/NifB-like_rSAM"/>
</dbReference>
<dbReference type="InterPro" id="IPR058240">
    <property type="entry name" value="rSAM_sf"/>
</dbReference>
<evidence type="ECO:0000256" key="2">
    <source>
        <dbReference type="ARBA" id="ARBA00022485"/>
    </source>
</evidence>
<keyword evidence="2" id="KW-0004">4Fe-4S</keyword>
<dbReference type="SFLD" id="SFLDG01091">
    <property type="entry name" value="uncharacterized_CHP01210-like"/>
    <property type="match status" value="1"/>
</dbReference>
<dbReference type="NCBIfam" id="TIGR01212">
    <property type="entry name" value="TIGR01212 family radical SAM protein"/>
    <property type="match status" value="1"/>
</dbReference>
<evidence type="ECO:0000256" key="3">
    <source>
        <dbReference type="ARBA" id="ARBA00022691"/>
    </source>
</evidence>
<dbReference type="GO" id="GO:0046872">
    <property type="term" value="F:metal ion binding"/>
    <property type="evidence" value="ECO:0007669"/>
    <property type="project" value="UniProtKB-KW"/>
</dbReference>
<evidence type="ECO:0000313" key="8">
    <source>
        <dbReference type="EMBL" id="BBO85703.1"/>
    </source>
</evidence>
<organism evidence="8 9">
    <name type="scientific">Desulfosarcina ovata subsp. sediminis</name>
    <dbReference type="NCBI Taxonomy" id="885957"/>
    <lineage>
        <taxon>Bacteria</taxon>
        <taxon>Pseudomonadati</taxon>
        <taxon>Thermodesulfobacteriota</taxon>
        <taxon>Desulfobacteria</taxon>
        <taxon>Desulfobacterales</taxon>
        <taxon>Desulfosarcinaceae</taxon>
        <taxon>Desulfosarcina</taxon>
    </lineage>
</organism>
<sequence length="307" mass="34628">MMPEKPYRDLNTYFRGLFGGRVHKVTVDAGLSCPNRDGTLSTGGCIYCNARGSGTGAHQQGISIGQQIERSKTRIARRFKTNRLMAYFQSFTNTYAPFDRLKAIYDEALAVEGVVGLAIGTRPDCVTGDVLDLLEEYARSRLIWIEYGLQSAHDRTLALINRGHDFACFEKAVAATRHRGINICAHVILGLPGESRRDMLDTADIIADMGIDGVKLHLLYVVRGTALEALYRDGRYHCLEQREYVDRVCAFIERLPETMIIQRLTGDPHPNELVAPAWSLEKRETLEMIHDLFRERNTWQGKQYSGS</sequence>
<evidence type="ECO:0000259" key="7">
    <source>
        <dbReference type="PROSITE" id="PS51918"/>
    </source>
</evidence>
<comment type="cofactor">
    <cofactor evidence="1">
        <name>[4Fe-4S] cluster</name>
        <dbReference type="ChEBI" id="CHEBI:49883"/>
    </cofactor>
</comment>
<dbReference type="InterPro" id="IPR032432">
    <property type="entry name" value="Radical_SAM_C"/>
</dbReference>
<evidence type="ECO:0000313" key="9">
    <source>
        <dbReference type="Proteomes" id="UP000425960"/>
    </source>
</evidence>
<feature type="domain" description="Radical SAM core" evidence="7">
    <location>
        <begin position="17"/>
        <end position="268"/>
    </location>
</feature>
<dbReference type="AlphaFoldDB" id="A0A5K7ZZM5"/>
<dbReference type="SFLD" id="SFLDG01086">
    <property type="entry name" value="elongater_protein-like"/>
    <property type="match status" value="1"/>
</dbReference>
<dbReference type="PROSITE" id="PS51918">
    <property type="entry name" value="RADICAL_SAM"/>
    <property type="match status" value="1"/>
</dbReference>
<evidence type="ECO:0000256" key="4">
    <source>
        <dbReference type="ARBA" id="ARBA00022723"/>
    </source>
</evidence>